<evidence type="ECO:0000313" key="2">
    <source>
        <dbReference type="Proteomes" id="UP000004221"/>
    </source>
</evidence>
<gene>
    <name evidence="1" type="ORF">NITHO_3070003</name>
</gene>
<comment type="caution">
    <text evidence="1">The sequence shown here is derived from an EMBL/GenBank/DDBJ whole genome shotgun (WGS) entry which is preliminary data.</text>
</comment>
<name>I4EHB5_9BACT</name>
<accession>I4EHB5</accession>
<reference evidence="1 2" key="1">
    <citation type="journal article" date="2012" name="ISME J.">
        <title>Nitrification expanded: discovery, physiology and genomics of a nitrite-oxidizing bacterium from the phylum Chloroflexi.</title>
        <authorList>
            <person name="Sorokin D.Y."/>
            <person name="Lucker S."/>
            <person name="Vejmelkova D."/>
            <person name="Kostrikina N.A."/>
            <person name="Kleerebezem R."/>
            <person name="Rijpstra W.I."/>
            <person name="Damste J.S."/>
            <person name="Le Paslier D."/>
            <person name="Muyzer G."/>
            <person name="Wagner M."/>
            <person name="van Loosdrecht M.C."/>
            <person name="Daims H."/>
        </authorList>
    </citation>
    <scope>NUCLEOTIDE SEQUENCE [LARGE SCALE GENOMIC DNA]</scope>
    <source>
        <strain evidence="2">none</strain>
    </source>
</reference>
<dbReference type="RefSeq" id="WP_008477958.1">
    <property type="nucleotide sequence ID" value="NZ_CAGS01000232.1"/>
</dbReference>
<dbReference type="AlphaFoldDB" id="I4EHB5"/>
<dbReference type="EMBL" id="CAGS01000232">
    <property type="protein sequence ID" value="CCF84077.1"/>
    <property type="molecule type" value="Genomic_DNA"/>
</dbReference>
<sequence>MKRVLVANPAGARLYELTDGEYDRLEYLLELAEPAERRIWTIRFLAERQPSQVFPPGASGAEVVTDFDIDRAISGNFFTSKWGRIHGGRNAFPGVS</sequence>
<organism evidence="1 2">
    <name type="scientific">Nitrolancea hollandica Lb</name>
    <dbReference type="NCBI Taxonomy" id="1129897"/>
    <lineage>
        <taxon>Bacteria</taxon>
        <taxon>Pseudomonadati</taxon>
        <taxon>Thermomicrobiota</taxon>
        <taxon>Thermomicrobia</taxon>
        <taxon>Sphaerobacterales</taxon>
        <taxon>Sphaerobacterineae</taxon>
        <taxon>Sphaerobacteraceae</taxon>
        <taxon>Nitrolancea</taxon>
    </lineage>
</organism>
<proteinExistence type="predicted"/>
<dbReference type="Proteomes" id="UP000004221">
    <property type="component" value="Unassembled WGS sequence"/>
</dbReference>
<evidence type="ECO:0000313" key="1">
    <source>
        <dbReference type="EMBL" id="CCF84077.1"/>
    </source>
</evidence>
<keyword evidence="2" id="KW-1185">Reference proteome</keyword>
<protein>
    <submittedName>
        <fullName evidence="1">Uncharacterized protein</fullName>
    </submittedName>
</protein>